<dbReference type="PANTHER" id="PTHR42997">
    <property type="entry name" value="HIT FAMILY HYDROLASE"/>
    <property type="match status" value="1"/>
</dbReference>
<feature type="domain" description="HIT" evidence="5">
    <location>
        <begin position="22"/>
        <end position="133"/>
    </location>
</feature>
<dbReference type="InterPro" id="IPR036265">
    <property type="entry name" value="HIT-like_sf"/>
</dbReference>
<dbReference type="Gene3D" id="3.30.428.10">
    <property type="entry name" value="HIT-like"/>
    <property type="match status" value="1"/>
</dbReference>
<feature type="active site" description="Tele-AMP-histidine intermediate" evidence="2">
    <location>
        <position position="120"/>
    </location>
</feature>
<evidence type="ECO:0000256" key="1">
    <source>
        <dbReference type="ARBA" id="ARBA00022741"/>
    </source>
</evidence>
<keyword evidence="1" id="KW-0547">Nucleotide-binding</keyword>
<feature type="binding site" evidence="3">
    <location>
        <position position="122"/>
    </location>
    <ligand>
        <name>substrate</name>
    </ligand>
</feature>
<dbReference type="InterPro" id="IPR039383">
    <property type="entry name" value="FHIT"/>
</dbReference>
<evidence type="ECO:0000313" key="6">
    <source>
        <dbReference type="EMBL" id="PIU50738.1"/>
    </source>
</evidence>
<dbReference type="InterPro" id="IPR011146">
    <property type="entry name" value="HIT-like"/>
</dbReference>
<dbReference type="EMBL" id="PEWN01000136">
    <property type="protein sequence ID" value="PIU50738.1"/>
    <property type="molecule type" value="Genomic_DNA"/>
</dbReference>
<evidence type="ECO:0000256" key="2">
    <source>
        <dbReference type="PIRSR" id="PIRSR639383-1"/>
    </source>
</evidence>
<feature type="short sequence motif" description="Histidine triad motif" evidence="4">
    <location>
        <begin position="118"/>
        <end position="122"/>
    </location>
</feature>
<dbReference type="AlphaFoldDB" id="A0A2M6ZEF0"/>
<reference evidence="7" key="1">
    <citation type="submission" date="2017-09" db="EMBL/GenBank/DDBJ databases">
        <title>Depth-based differentiation of microbial function through sediment-hosted aquifers and enrichment of novel symbionts in the deep terrestrial subsurface.</title>
        <authorList>
            <person name="Probst A.J."/>
            <person name="Ladd B."/>
            <person name="Jarett J.K."/>
            <person name="Geller-Mcgrath D.E."/>
            <person name="Sieber C.M.K."/>
            <person name="Emerson J.B."/>
            <person name="Anantharaman K."/>
            <person name="Thomas B.C."/>
            <person name="Malmstrom R."/>
            <person name="Stieglmeier M."/>
            <person name="Klingl A."/>
            <person name="Woyke T."/>
            <person name="Ryan C.M."/>
            <person name="Banfield J.F."/>
        </authorList>
    </citation>
    <scope>NUCLEOTIDE SEQUENCE [LARGE SCALE GENOMIC DNA]</scope>
</reference>
<name>A0A2M6ZEF0_9BACT</name>
<evidence type="ECO:0000256" key="3">
    <source>
        <dbReference type="PIRSR" id="PIRSR639383-2"/>
    </source>
</evidence>
<gene>
    <name evidence="6" type="ORF">COS91_08115</name>
</gene>
<comment type="caution">
    <text evidence="6">The sequence shown here is derived from an EMBL/GenBank/DDBJ whole genome shotgun (WGS) entry which is preliminary data.</text>
</comment>
<dbReference type="Pfam" id="PF01230">
    <property type="entry name" value="HIT"/>
    <property type="match status" value="1"/>
</dbReference>
<evidence type="ECO:0000313" key="7">
    <source>
        <dbReference type="Proteomes" id="UP000229227"/>
    </source>
</evidence>
<proteinExistence type="predicted"/>
<accession>A0A2M6ZEF0</accession>
<evidence type="ECO:0000259" key="5">
    <source>
        <dbReference type="PROSITE" id="PS51084"/>
    </source>
</evidence>
<feature type="binding site" evidence="3">
    <location>
        <position position="50"/>
    </location>
    <ligand>
        <name>substrate</name>
    </ligand>
</feature>
<dbReference type="PANTHER" id="PTHR42997:SF1">
    <property type="entry name" value="AP-4-A PHOSPHORYLASE"/>
    <property type="match status" value="1"/>
</dbReference>
<dbReference type="InterPro" id="IPR052908">
    <property type="entry name" value="AP-4-A_phosphorylase"/>
</dbReference>
<dbReference type="Proteomes" id="UP000229227">
    <property type="component" value="Unassembled WGS sequence"/>
</dbReference>
<dbReference type="PROSITE" id="PS51084">
    <property type="entry name" value="HIT_2"/>
    <property type="match status" value="1"/>
</dbReference>
<dbReference type="GO" id="GO:0016787">
    <property type="term" value="F:hydrolase activity"/>
    <property type="evidence" value="ECO:0007669"/>
    <property type="project" value="UniProtKB-KW"/>
</dbReference>
<protein>
    <submittedName>
        <fullName evidence="6">HIT family hydrolase</fullName>
    </submittedName>
</protein>
<keyword evidence="6" id="KW-0378">Hydrolase</keyword>
<dbReference type="CDD" id="cd01275">
    <property type="entry name" value="FHIT"/>
    <property type="match status" value="1"/>
</dbReference>
<organism evidence="6 7">
    <name type="scientific">Candidatus Desantisbacteria bacterium CG07_land_8_20_14_0_80_39_15</name>
    <dbReference type="NCBI Taxonomy" id="1974549"/>
    <lineage>
        <taxon>Bacteria</taxon>
        <taxon>Candidatus Desantisiibacteriota</taxon>
    </lineage>
</organism>
<dbReference type="GO" id="GO:0000166">
    <property type="term" value="F:nucleotide binding"/>
    <property type="evidence" value="ECO:0007669"/>
    <property type="project" value="UniProtKB-KW"/>
</dbReference>
<dbReference type="SUPFAM" id="SSF54197">
    <property type="entry name" value="HIT-like"/>
    <property type="match status" value="1"/>
</dbReference>
<evidence type="ECO:0000256" key="4">
    <source>
        <dbReference type="PROSITE-ProRule" id="PRU00464"/>
    </source>
</evidence>
<sequence length="158" mass="18442">MKKLWAPWRMKYILHMKSKKCFLCRSTREKNQDIKNYVFLRGSSCFVILNTFPYNNGHLMVAPYRHVGEIENLREEEMKELMNLSARAIKILKKALKPDGFNVGFNLGKVSGAGLASHLHLHIVPRWQGDTNFMPVLGDTKVISQFLKDTYRKLRKFL</sequence>